<gene>
    <name evidence="2" type="ORF">B843_02270</name>
</gene>
<evidence type="ECO:0000313" key="3">
    <source>
        <dbReference type="Proteomes" id="UP000019222"/>
    </source>
</evidence>
<accession>W5XXU0</accession>
<dbReference type="Proteomes" id="UP000019222">
    <property type="component" value="Chromosome"/>
</dbReference>
<feature type="transmembrane region" description="Helical" evidence="1">
    <location>
        <begin position="166"/>
        <end position="183"/>
    </location>
</feature>
<proteinExistence type="predicted"/>
<keyword evidence="1" id="KW-1133">Transmembrane helix</keyword>
<dbReference type="HOGENOM" id="CLU_074054_1_0_11"/>
<dbReference type="KEGG" id="cvt:B843_02270"/>
<dbReference type="PATRIC" id="fig|1224164.3.peg.447"/>
<dbReference type="EMBL" id="CP004353">
    <property type="protein sequence ID" value="AHI21846.1"/>
    <property type="molecule type" value="Genomic_DNA"/>
</dbReference>
<evidence type="ECO:0000256" key="1">
    <source>
        <dbReference type="SAM" id="Phobius"/>
    </source>
</evidence>
<feature type="transmembrane region" description="Helical" evidence="1">
    <location>
        <begin position="190"/>
        <end position="213"/>
    </location>
</feature>
<dbReference type="PROSITE" id="PS51257">
    <property type="entry name" value="PROKAR_LIPOPROTEIN"/>
    <property type="match status" value="1"/>
</dbReference>
<feature type="transmembrane region" description="Helical" evidence="1">
    <location>
        <begin position="85"/>
        <end position="104"/>
    </location>
</feature>
<feature type="transmembrane region" description="Helical" evidence="1">
    <location>
        <begin position="12"/>
        <end position="35"/>
    </location>
</feature>
<keyword evidence="3" id="KW-1185">Reference proteome</keyword>
<keyword evidence="1" id="KW-0472">Membrane</keyword>
<evidence type="ECO:0000313" key="2">
    <source>
        <dbReference type="EMBL" id="AHI21846.1"/>
    </source>
</evidence>
<organism evidence="2 3">
    <name type="scientific">Corynebacterium vitaeruminis DSM 20294</name>
    <dbReference type="NCBI Taxonomy" id="1224164"/>
    <lineage>
        <taxon>Bacteria</taxon>
        <taxon>Bacillati</taxon>
        <taxon>Actinomycetota</taxon>
        <taxon>Actinomycetes</taxon>
        <taxon>Mycobacteriales</taxon>
        <taxon>Corynebacteriaceae</taxon>
        <taxon>Corynebacterium</taxon>
    </lineage>
</organism>
<feature type="transmembrane region" description="Helical" evidence="1">
    <location>
        <begin position="140"/>
        <end position="160"/>
    </location>
</feature>
<feature type="transmembrane region" description="Helical" evidence="1">
    <location>
        <begin position="225"/>
        <end position="242"/>
    </location>
</feature>
<dbReference type="eggNOG" id="ENOG5032WBP">
    <property type="taxonomic scope" value="Bacteria"/>
</dbReference>
<dbReference type="STRING" id="1224164.B843_02270"/>
<dbReference type="RefSeq" id="WP_025251905.1">
    <property type="nucleotide sequence ID" value="NZ_CP004353.1"/>
</dbReference>
<protein>
    <submittedName>
        <fullName evidence="2">ABC transporter membrane protein</fullName>
    </submittedName>
</protein>
<reference evidence="2 3" key="1">
    <citation type="submission" date="2013-02" db="EMBL/GenBank/DDBJ databases">
        <title>The complete genome sequence of Corynebacterium vitaeruminis DSM 20294.</title>
        <authorList>
            <person name="Ruckert C."/>
            <person name="Albersmeier A."/>
            <person name="Kalinowski J."/>
        </authorList>
    </citation>
    <scope>NUCLEOTIDE SEQUENCE [LARGE SCALE GENOMIC DNA]</scope>
    <source>
        <strain evidence="3">ATCC 10234</strain>
    </source>
</reference>
<dbReference type="AlphaFoldDB" id="W5XXU0"/>
<name>W5XXU0_9CORY</name>
<sequence length="243" mass="26214">MTTETRPSVGRGLRLSSLGLIAYSFLACSIIGLAWTNLRVANPGEAPLSDLTVAVLFEVLSWACLPIFAWLFVAEFTARGGSWRFGGALLAAAVVAEVPFDLAASGRAVDVSAQNPLWAFVFCFLGAKLFGYVDSRGGQAGLLKAVIAVGVALWLVLLQVGVRFGLVYLGLFIFAFFLVFWFLRARENTMMLTAGLLGASMLIAPALGVIALHYRAPMLDKDARLHWGFLWLYPALLLIAALV</sequence>
<feature type="transmembrane region" description="Helical" evidence="1">
    <location>
        <begin position="116"/>
        <end position="133"/>
    </location>
</feature>
<feature type="transmembrane region" description="Helical" evidence="1">
    <location>
        <begin position="55"/>
        <end position="73"/>
    </location>
</feature>
<keyword evidence="1" id="KW-0812">Transmembrane</keyword>